<evidence type="ECO:0000256" key="1">
    <source>
        <dbReference type="ARBA" id="ARBA00004123"/>
    </source>
</evidence>
<evidence type="ECO:0000259" key="12">
    <source>
        <dbReference type="PROSITE" id="PS50157"/>
    </source>
</evidence>
<dbReference type="PANTHER" id="PTHR24393:SF34">
    <property type="entry name" value="PR_SET DOMAIN 13"/>
    <property type="match status" value="1"/>
</dbReference>
<dbReference type="FunFam" id="3.30.160.60:FF:000446">
    <property type="entry name" value="Zinc finger protein"/>
    <property type="match status" value="1"/>
</dbReference>
<dbReference type="PROSITE" id="PS00028">
    <property type="entry name" value="ZINC_FINGER_C2H2_1"/>
    <property type="match status" value="4"/>
</dbReference>
<sequence>MLNIHKISPRLCRLCGKEKARGTDVFKDMIKGAVLISIINKYFPREVLNVSESDNFSKYVCMDCEQKICSFDEFCLMVANVQKQLTAPSIEIDFAEDMLSHFKESGLLEKDRIELRSDKRLTCDQCAKTFRCQAHLERHKRVHTGQRPFVCEICRMSFNQPEVLGRHRQSHQDKKEWRCNTCLQSFRFKISLKSHMLNCHSDQDTSLESFDHSLTCTECGKTFATKYKLQRHMRCHTGERPFSCNFCHRQFSQTGNLKQHLLKCTRSSPMIQEVILPVGDDPGEFLNEGLPNDMGNEREIINERSLNDFEPVYITESEIQKTINETINSSNDPSTSSFLKSYDNPIYIDEEIETILDRDLEELRGSKYEGGGEKLGMCLKQPETPELLHSLLYDV</sequence>
<dbReference type="InterPro" id="IPR013087">
    <property type="entry name" value="Znf_C2H2_type"/>
</dbReference>
<feature type="binding site" evidence="11">
    <location>
        <position position="61"/>
    </location>
    <ligand>
        <name>Zn(2+)</name>
        <dbReference type="ChEBI" id="CHEBI:29105"/>
    </ligand>
</feature>
<evidence type="ECO:0000256" key="2">
    <source>
        <dbReference type="ARBA" id="ARBA00022723"/>
    </source>
</evidence>
<dbReference type="FunFam" id="3.30.160.60:FF:000130">
    <property type="entry name" value="Spalt-like transcription factor 4"/>
    <property type="match status" value="1"/>
</dbReference>
<keyword evidence="15" id="KW-1185">Reference proteome</keyword>
<dbReference type="SUPFAM" id="SSF57667">
    <property type="entry name" value="beta-beta-alpha zinc fingers"/>
    <property type="match status" value="2"/>
</dbReference>
<feature type="binding site" evidence="11">
    <location>
        <position position="12"/>
    </location>
    <ligand>
        <name>Zn(2+)</name>
        <dbReference type="ChEBI" id="CHEBI:29105"/>
    </ligand>
</feature>
<organism evidence="14">
    <name type="scientific">Fopius arisanus</name>
    <dbReference type="NCBI Taxonomy" id="64838"/>
    <lineage>
        <taxon>Eukaryota</taxon>
        <taxon>Metazoa</taxon>
        <taxon>Ecdysozoa</taxon>
        <taxon>Arthropoda</taxon>
        <taxon>Hexapoda</taxon>
        <taxon>Insecta</taxon>
        <taxon>Pterygota</taxon>
        <taxon>Neoptera</taxon>
        <taxon>Endopterygota</taxon>
        <taxon>Hymenoptera</taxon>
        <taxon>Apocrita</taxon>
        <taxon>Ichneumonoidea</taxon>
        <taxon>Braconidae</taxon>
        <taxon>Opiinae</taxon>
        <taxon>Fopius</taxon>
    </lineage>
</organism>
<dbReference type="GO" id="GO:0000978">
    <property type="term" value="F:RNA polymerase II cis-regulatory region sequence-specific DNA binding"/>
    <property type="evidence" value="ECO:0007669"/>
    <property type="project" value="TreeGrafter"/>
</dbReference>
<dbReference type="Pfam" id="PF00096">
    <property type="entry name" value="zf-C2H2"/>
    <property type="match status" value="1"/>
</dbReference>
<feature type="domain" description="ZAD" evidence="13">
    <location>
        <begin position="10"/>
        <end position="88"/>
    </location>
</feature>
<evidence type="ECO:0000256" key="9">
    <source>
        <dbReference type="ARBA" id="ARBA00023242"/>
    </source>
</evidence>
<feature type="domain" description="C2H2-type" evidence="12">
    <location>
        <begin position="149"/>
        <end position="176"/>
    </location>
</feature>
<keyword evidence="8" id="KW-0804">Transcription</keyword>
<dbReference type="KEGG" id="fas:105268328"/>
<evidence type="ECO:0000256" key="5">
    <source>
        <dbReference type="ARBA" id="ARBA00022833"/>
    </source>
</evidence>
<feature type="domain" description="C2H2-type" evidence="12">
    <location>
        <begin position="177"/>
        <end position="205"/>
    </location>
</feature>
<evidence type="ECO:0000313" key="16">
    <source>
        <dbReference type="RefSeq" id="XP_011306087.1"/>
    </source>
</evidence>
<dbReference type="EMBL" id="GBYB01000274">
    <property type="protein sequence ID" value="JAG70041.1"/>
    <property type="molecule type" value="Transcribed_RNA"/>
</dbReference>
<accession>A0A9R1U3U1</accession>
<dbReference type="SUPFAM" id="SSF57716">
    <property type="entry name" value="Glucocorticoid receptor-like (DNA-binding domain)"/>
    <property type="match status" value="1"/>
</dbReference>
<evidence type="ECO:0000256" key="11">
    <source>
        <dbReference type="PROSITE-ProRule" id="PRU01263"/>
    </source>
</evidence>
<dbReference type="InterPro" id="IPR012934">
    <property type="entry name" value="Znf_AD"/>
</dbReference>
<dbReference type="GO" id="GO:0001228">
    <property type="term" value="F:DNA-binding transcription activator activity, RNA polymerase II-specific"/>
    <property type="evidence" value="ECO:0007669"/>
    <property type="project" value="TreeGrafter"/>
</dbReference>
<dbReference type="PANTHER" id="PTHR24393">
    <property type="entry name" value="ZINC FINGER PROTEIN"/>
    <property type="match status" value="1"/>
</dbReference>
<dbReference type="SMART" id="SM00868">
    <property type="entry name" value="zf-AD"/>
    <property type="match status" value="1"/>
</dbReference>
<dbReference type="Proteomes" id="UP000694866">
    <property type="component" value="Unplaced"/>
</dbReference>
<feature type="domain" description="C2H2-type" evidence="12">
    <location>
        <begin position="214"/>
        <end position="241"/>
    </location>
</feature>
<evidence type="ECO:0000313" key="15">
    <source>
        <dbReference type="Proteomes" id="UP000694866"/>
    </source>
</evidence>
<reference evidence="16" key="2">
    <citation type="submission" date="2025-04" db="UniProtKB">
        <authorList>
            <consortium name="RefSeq"/>
        </authorList>
    </citation>
    <scope>IDENTIFICATION</scope>
    <source>
        <strain evidence="16">USDA-PBARC FA_bdor</strain>
        <tissue evidence="16">Whole organism</tissue>
    </source>
</reference>
<feature type="domain" description="C2H2-type" evidence="12">
    <location>
        <begin position="242"/>
        <end position="269"/>
    </location>
</feature>
<proteinExistence type="predicted"/>
<evidence type="ECO:0000256" key="6">
    <source>
        <dbReference type="ARBA" id="ARBA00023015"/>
    </source>
</evidence>
<evidence type="ECO:0000256" key="4">
    <source>
        <dbReference type="ARBA" id="ARBA00022771"/>
    </source>
</evidence>
<gene>
    <name evidence="14" type="primary">ZNF85</name>
    <name evidence="16" type="synonym">LOC105268328</name>
    <name evidence="14" type="ORF">g.44333</name>
</gene>
<reference evidence="14" key="1">
    <citation type="submission" date="2015-01" db="EMBL/GenBank/DDBJ databases">
        <title>Transcriptome Assembly of Fopius arisanus.</title>
        <authorList>
            <person name="Geib S."/>
        </authorList>
    </citation>
    <scope>NUCLEOTIDE SEQUENCE</scope>
</reference>
<dbReference type="GO" id="GO:0008270">
    <property type="term" value="F:zinc ion binding"/>
    <property type="evidence" value="ECO:0007669"/>
    <property type="project" value="UniProtKB-UniRule"/>
</dbReference>
<evidence type="ECO:0000313" key="14">
    <source>
        <dbReference type="EMBL" id="JAG70041.1"/>
    </source>
</evidence>
<dbReference type="InterPro" id="IPR036236">
    <property type="entry name" value="Znf_C2H2_sf"/>
</dbReference>
<dbReference type="Gene3D" id="3.30.160.60">
    <property type="entry name" value="Classic Zinc Finger"/>
    <property type="match status" value="4"/>
</dbReference>
<dbReference type="GO" id="GO:0005634">
    <property type="term" value="C:nucleus"/>
    <property type="evidence" value="ECO:0007669"/>
    <property type="project" value="UniProtKB-SubCell"/>
</dbReference>
<dbReference type="Pfam" id="PF07776">
    <property type="entry name" value="zf-AD"/>
    <property type="match status" value="1"/>
</dbReference>
<dbReference type="GeneID" id="105268328"/>
<evidence type="ECO:0000256" key="3">
    <source>
        <dbReference type="ARBA" id="ARBA00022737"/>
    </source>
</evidence>
<dbReference type="RefSeq" id="XP_011306087.1">
    <property type="nucleotide sequence ID" value="XM_011307785.1"/>
</dbReference>
<name>A0A0C9QAS3_9HYME</name>
<feature type="binding site" evidence="11">
    <location>
        <position position="64"/>
    </location>
    <ligand>
        <name>Zn(2+)</name>
        <dbReference type="ChEBI" id="CHEBI:29105"/>
    </ligand>
</feature>
<protein>
    <submittedName>
        <fullName evidence="14">ZNF85 protein</fullName>
    </submittedName>
    <submittedName>
        <fullName evidence="16">Zinc finger protein 676</fullName>
    </submittedName>
</protein>
<dbReference type="PROSITE" id="PS51915">
    <property type="entry name" value="ZAD"/>
    <property type="match status" value="1"/>
</dbReference>
<dbReference type="OrthoDB" id="3437960at2759"/>
<keyword evidence="9" id="KW-0539">Nucleus</keyword>
<keyword evidence="6" id="KW-0805">Transcription regulation</keyword>
<evidence type="ECO:0000256" key="7">
    <source>
        <dbReference type="ARBA" id="ARBA00023125"/>
    </source>
</evidence>
<dbReference type="FunFam" id="3.30.160.60:FF:001450">
    <property type="entry name" value="zinc finger protein 774"/>
    <property type="match status" value="1"/>
</dbReference>
<feature type="binding site" evidence="11">
    <location>
        <position position="15"/>
    </location>
    <ligand>
        <name>Zn(2+)</name>
        <dbReference type="ChEBI" id="CHEBI:29105"/>
    </ligand>
</feature>
<evidence type="ECO:0000259" key="13">
    <source>
        <dbReference type="PROSITE" id="PS51915"/>
    </source>
</evidence>
<keyword evidence="5 11" id="KW-0862">Zinc</keyword>
<comment type="subcellular location">
    <subcellularLocation>
        <location evidence="1">Nucleus</location>
    </subcellularLocation>
</comment>
<keyword evidence="3" id="KW-0677">Repeat</keyword>
<keyword evidence="2 11" id="KW-0479">Metal-binding</keyword>
<dbReference type="Gene3D" id="3.40.1800.20">
    <property type="match status" value="1"/>
</dbReference>
<dbReference type="FunFam" id="3.30.160.60:FF:000096">
    <property type="entry name" value="Zinc finger and BTB domain-containing protein 18 isoform 1"/>
    <property type="match status" value="1"/>
</dbReference>
<evidence type="ECO:0000256" key="10">
    <source>
        <dbReference type="PROSITE-ProRule" id="PRU00042"/>
    </source>
</evidence>
<keyword evidence="4 10" id="KW-0863">Zinc-finger</keyword>
<accession>A0A0C9QAS3</accession>
<dbReference type="AlphaFoldDB" id="A0A0C9QAS3"/>
<keyword evidence="7" id="KW-0238">DNA-binding</keyword>
<dbReference type="PROSITE" id="PS50157">
    <property type="entry name" value="ZINC_FINGER_C2H2_2"/>
    <property type="match status" value="5"/>
</dbReference>
<feature type="domain" description="C2H2-type" evidence="12">
    <location>
        <begin position="121"/>
        <end position="148"/>
    </location>
</feature>
<dbReference type="SMART" id="SM00355">
    <property type="entry name" value="ZnF_C2H2"/>
    <property type="match status" value="5"/>
</dbReference>
<evidence type="ECO:0000256" key="8">
    <source>
        <dbReference type="ARBA" id="ARBA00023163"/>
    </source>
</evidence>